<dbReference type="InterPro" id="IPR050437">
    <property type="entry name" value="Ribos_protein_bS1-like"/>
</dbReference>
<name>A0A7S1EQJ4_9RHOD</name>
<evidence type="ECO:0000313" key="3">
    <source>
        <dbReference type="EMBL" id="CAD8817268.1"/>
    </source>
</evidence>
<dbReference type="SMART" id="SM00316">
    <property type="entry name" value="S1"/>
    <property type="match status" value="1"/>
</dbReference>
<dbReference type="InterPro" id="IPR012340">
    <property type="entry name" value="NA-bd_OB-fold"/>
</dbReference>
<accession>A0A7S1EQJ4</accession>
<dbReference type="PROSITE" id="PS50126">
    <property type="entry name" value="S1"/>
    <property type="match status" value="1"/>
</dbReference>
<evidence type="ECO:0000259" key="2">
    <source>
        <dbReference type="PROSITE" id="PS50126"/>
    </source>
</evidence>
<gene>
    <name evidence="3" type="ORF">TOLI1172_LOCUS1656</name>
</gene>
<dbReference type="GO" id="GO:0003729">
    <property type="term" value="F:mRNA binding"/>
    <property type="evidence" value="ECO:0007669"/>
    <property type="project" value="TreeGrafter"/>
</dbReference>
<proteinExistence type="predicted"/>
<dbReference type="Pfam" id="PF00575">
    <property type="entry name" value="S1"/>
    <property type="match status" value="1"/>
</dbReference>
<dbReference type="GO" id="GO:0006412">
    <property type="term" value="P:translation"/>
    <property type="evidence" value="ECO:0007669"/>
    <property type="project" value="TreeGrafter"/>
</dbReference>
<feature type="compositionally biased region" description="Acidic residues" evidence="1">
    <location>
        <begin position="112"/>
        <end position="125"/>
    </location>
</feature>
<dbReference type="EMBL" id="HBFP01002285">
    <property type="protein sequence ID" value="CAD8817268.1"/>
    <property type="molecule type" value="Transcribed_RNA"/>
</dbReference>
<reference evidence="3" key="1">
    <citation type="submission" date="2021-01" db="EMBL/GenBank/DDBJ databases">
        <authorList>
            <person name="Corre E."/>
            <person name="Pelletier E."/>
            <person name="Niang G."/>
            <person name="Scheremetjew M."/>
            <person name="Finn R."/>
            <person name="Kale V."/>
            <person name="Holt S."/>
            <person name="Cochrane G."/>
            <person name="Meng A."/>
            <person name="Brown T."/>
            <person name="Cohen L."/>
        </authorList>
    </citation>
    <scope>NUCLEOTIDE SEQUENCE</scope>
    <source>
        <strain evidence="3">CCMP3278</strain>
    </source>
</reference>
<organism evidence="3">
    <name type="scientific">Timspurckia oligopyrenoides</name>
    <dbReference type="NCBI Taxonomy" id="708627"/>
    <lineage>
        <taxon>Eukaryota</taxon>
        <taxon>Rhodophyta</taxon>
        <taxon>Bangiophyceae</taxon>
        <taxon>Porphyridiales</taxon>
        <taxon>Porphyridiaceae</taxon>
        <taxon>Timspurckia</taxon>
    </lineage>
</organism>
<dbReference type="PANTHER" id="PTHR10724:SF10">
    <property type="entry name" value="S1 RNA-BINDING DOMAIN-CONTAINING PROTEIN 1"/>
    <property type="match status" value="1"/>
</dbReference>
<dbReference type="GO" id="GO:0003735">
    <property type="term" value="F:structural constituent of ribosome"/>
    <property type="evidence" value="ECO:0007669"/>
    <property type="project" value="TreeGrafter"/>
</dbReference>
<dbReference type="Gene3D" id="2.40.50.140">
    <property type="entry name" value="Nucleic acid-binding proteins"/>
    <property type="match status" value="1"/>
</dbReference>
<sequence length="251" mass="28558">MVQSNCFIIGLNIIDYICYPNPLNSRYLSINSSKNPIAFRFFDSTRIHSRPHSRHTSNLKFNTSPLNTLALSSNDQSNFDSSYTTQNSTEYLFFDHETESRDAELDSLKQESDDEGSESESEDDQSSGVSLSTLKVGDIHVGVVKMILSYGCFVDIGFERPGLVHRSEISFKYVKDVSNFVYLGQKVRVLVTQIDLENNTWGCSIKQVIDTSLYNTTVWLATDWGHSYKDSNGNPISRTRREIWIPPRPQN</sequence>
<feature type="domain" description="S1 motif" evidence="2">
    <location>
        <begin position="137"/>
        <end position="206"/>
    </location>
</feature>
<dbReference type="InterPro" id="IPR003029">
    <property type="entry name" value="S1_domain"/>
</dbReference>
<dbReference type="SUPFAM" id="SSF50249">
    <property type="entry name" value="Nucleic acid-binding proteins"/>
    <property type="match status" value="1"/>
</dbReference>
<evidence type="ECO:0000256" key="1">
    <source>
        <dbReference type="SAM" id="MobiDB-lite"/>
    </source>
</evidence>
<feature type="region of interest" description="Disordered" evidence="1">
    <location>
        <begin position="104"/>
        <end position="129"/>
    </location>
</feature>
<dbReference type="AlphaFoldDB" id="A0A7S1EQJ4"/>
<protein>
    <recommendedName>
        <fullName evidence="2">S1 motif domain-containing protein</fullName>
    </recommendedName>
</protein>
<dbReference type="PANTHER" id="PTHR10724">
    <property type="entry name" value="30S RIBOSOMAL PROTEIN S1"/>
    <property type="match status" value="1"/>
</dbReference>